<feature type="compositionally biased region" description="Gly residues" evidence="6">
    <location>
        <begin position="132"/>
        <end position="149"/>
    </location>
</feature>
<evidence type="ECO:0000259" key="7">
    <source>
        <dbReference type="Pfam" id="PF13874"/>
    </source>
</evidence>
<dbReference type="GO" id="GO:0017056">
    <property type="term" value="F:structural constituent of nuclear pore"/>
    <property type="evidence" value="ECO:0007669"/>
    <property type="project" value="TreeGrafter"/>
</dbReference>
<feature type="compositionally biased region" description="Low complexity" evidence="6">
    <location>
        <begin position="9"/>
        <end position="36"/>
    </location>
</feature>
<feature type="coiled-coil region" evidence="5">
    <location>
        <begin position="313"/>
        <end position="340"/>
    </location>
</feature>
<feature type="compositionally biased region" description="Low complexity" evidence="6">
    <location>
        <begin position="150"/>
        <end position="161"/>
    </location>
</feature>
<dbReference type="HOGENOM" id="CLU_023804_0_1_1"/>
<dbReference type="PANTHER" id="PTHR13000">
    <property type="entry name" value="NUCLEOPORIN P54"/>
    <property type="match status" value="1"/>
</dbReference>
<evidence type="ECO:0000256" key="1">
    <source>
        <dbReference type="ARBA" id="ARBA00004567"/>
    </source>
</evidence>
<evidence type="ECO:0000313" key="8">
    <source>
        <dbReference type="EMBL" id="CAZ84950.1"/>
    </source>
</evidence>
<feature type="compositionally biased region" description="Gly residues" evidence="6">
    <location>
        <begin position="87"/>
        <end position="124"/>
    </location>
</feature>
<feature type="domain" description="Nucleoporin Nup54 alpha-helical" evidence="7">
    <location>
        <begin position="277"/>
        <end position="414"/>
    </location>
</feature>
<dbReference type="eggNOG" id="KOG3091">
    <property type="taxonomic scope" value="Eukaryota"/>
</dbReference>
<comment type="subcellular location">
    <subcellularLocation>
        <location evidence="1">Nucleus</location>
        <location evidence="1">Nuclear pore complex</location>
    </subcellularLocation>
</comment>
<accession>D5GKA7</accession>
<gene>
    <name evidence="8" type="ORF">GSTUM_00009451001</name>
</gene>
<keyword evidence="9" id="KW-1185">Reference proteome</keyword>
<feature type="compositionally biased region" description="Gly residues" evidence="6">
    <location>
        <begin position="162"/>
        <end position="178"/>
    </location>
</feature>
<dbReference type="GO" id="GO:0006607">
    <property type="term" value="P:NLS-bearing protein import into nucleus"/>
    <property type="evidence" value="ECO:0007669"/>
    <property type="project" value="TreeGrafter"/>
</dbReference>
<dbReference type="EMBL" id="FN430337">
    <property type="protein sequence ID" value="CAZ84950.1"/>
    <property type="molecule type" value="Genomic_DNA"/>
</dbReference>
<evidence type="ECO:0000256" key="4">
    <source>
        <dbReference type="ARBA" id="ARBA00023242"/>
    </source>
</evidence>
<reference evidence="8 9" key="1">
    <citation type="journal article" date="2010" name="Nature">
        <title>Perigord black truffle genome uncovers evolutionary origins and mechanisms of symbiosis.</title>
        <authorList>
            <person name="Martin F."/>
            <person name="Kohler A."/>
            <person name="Murat C."/>
            <person name="Balestrini R."/>
            <person name="Coutinho P.M."/>
            <person name="Jaillon O."/>
            <person name="Montanini B."/>
            <person name="Morin E."/>
            <person name="Noel B."/>
            <person name="Percudani R."/>
            <person name="Porcel B."/>
            <person name="Rubini A."/>
            <person name="Amicucci A."/>
            <person name="Amselem J."/>
            <person name="Anthouard V."/>
            <person name="Arcioni S."/>
            <person name="Artiguenave F."/>
            <person name="Aury J.M."/>
            <person name="Ballario P."/>
            <person name="Bolchi A."/>
            <person name="Brenna A."/>
            <person name="Brun A."/>
            <person name="Buee M."/>
            <person name="Cantarel B."/>
            <person name="Chevalier G."/>
            <person name="Couloux A."/>
            <person name="Da Silva C."/>
            <person name="Denoeud F."/>
            <person name="Duplessis S."/>
            <person name="Ghignone S."/>
            <person name="Hilselberger B."/>
            <person name="Iotti M."/>
            <person name="Marcais B."/>
            <person name="Mello A."/>
            <person name="Miranda M."/>
            <person name="Pacioni G."/>
            <person name="Quesneville H."/>
            <person name="Riccioni C."/>
            <person name="Ruotolo R."/>
            <person name="Splivallo R."/>
            <person name="Stocchi V."/>
            <person name="Tisserant E."/>
            <person name="Viscomi A.R."/>
            <person name="Zambonelli A."/>
            <person name="Zampieri E."/>
            <person name="Henrissat B."/>
            <person name="Lebrun M.H."/>
            <person name="Paolocci F."/>
            <person name="Bonfante P."/>
            <person name="Ottonello S."/>
            <person name="Wincker P."/>
        </authorList>
    </citation>
    <scope>NUCLEOTIDE SEQUENCE [LARGE SCALE GENOMIC DNA]</scope>
    <source>
        <strain evidence="8 9">Mel28</strain>
    </source>
</reference>
<dbReference type="InParanoid" id="D5GKA7"/>
<dbReference type="Proteomes" id="UP000006911">
    <property type="component" value="Unassembled WGS sequence"/>
</dbReference>
<dbReference type="PANTHER" id="PTHR13000:SF0">
    <property type="entry name" value="NUCLEOPORIN P54"/>
    <property type="match status" value="1"/>
</dbReference>
<evidence type="ECO:0000256" key="5">
    <source>
        <dbReference type="SAM" id="Coils"/>
    </source>
</evidence>
<keyword evidence="2" id="KW-0813">Transport</keyword>
<feature type="region of interest" description="Disordered" evidence="6">
    <location>
        <begin position="1"/>
        <end position="215"/>
    </location>
</feature>
<keyword evidence="3" id="KW-0509">mRNA transport</keyword>
<feature type="compositionally biased region" description="Low complexity" evidence="6">
    <location>
        <begin position="180"/>
        <end position="190"/>
    </location>
</feature>
<dbReference type="GO" id="GO:0036228">
    <property type="term" value="P:protein localization to nuclear inner membrane"/>
    <property type="evidence" value="ECO:0007669"/>
    <property type="project" value="TreeGrafter"/>
</dbReference>
<sequence>MSLFGSTFGQPQQQQQQSQGGGLPEQPAAQQPQQSGGLFGGAPQQQQQSTGGGLFGSQQPQQQQQQGGLFGKPSGLFGQQSTPTTQQGGGLFGGGQSTQQSTGGGLFGGGGGGGGQQSAGGGMFGSQQQQGGLFGGGQSSQPTGGGLFGGQSTHQPQQQFGQQGGSLFGQSRTGGGLFGQTPSQPQQQQQGELFSNSTANQGQQQGSYMNSTMGGYGQQSMFPMMSQSMRVQQQSANVIVDKLGRIKNAWDTGHPDYAFKFYLYNHVGEDRANMYQKPPADDLAEWEKAWVERPNKGSVPVLAKGFKDLDYRVKSQEQQVNLFRHRLHEIQDKLAALQSRHDLMTSIRLEDCRRRHTALSRRALSLAAKVQVMKNRGYALQPEEEQLKKRLEALSRAVWDPAVRGRVNEIWARMMVVSEQARMMEATVGKVEIVWDEKQLQTAGKLLQTNAAGLEHLNKEVRDIEKAFDQWEEEQKSRPRGF</sequence>
<dbReference type="KEGG" id="tml:GSTUM_00009451001"/>
<keyword evidence="3" id="KW-0653">Protein transport</keyword>
<evidence type="ECO:0000256" key="2">
    <source>
        <dbReference type="ARBA" id="ARBA00022448"/>
    </source>
</evidence>
<dbReference type="Pfam" id="PF13874">
    <property type="entry name" value="Nup54"/>
    <property type="match status" value="1"/>
</dbReference>
<feature type="compositionally biased region" description="Low complexity" evidence="6">
    <location>
        <begin position="56"/>
        <end position="67"/>
    </location>
</feature>
<dbReference type="OMA" id="MMQTRLH"/>
<dbReference type="Pfam" id="PF13634">
    <property type="entry name" value="Nucleoporin_FG"/>
    <property type="match status" value="2"/>
</dbReference>
<keyword evidence="3" id="KW-0811">Translocation</keyword>
<dbReference type="AlphaFoldDB" id="D5GKA7"/>
<name>D5GKA7_TUBMM</name>
<dbReference type="InterPro" id="IPR024864">
    <property type="entry name" value="Nup54/Nup57/Nup44"/>
</dbReference>
<dbReference type="Gene3D" id="1.20.5.490">
    <property type="entry name" value="Single helix bin"/>
    <property type="match status" value="1"/>
</dbReference>
<evidence type="ECO:0000256" key="3">
    <source>
        <dbReference type="ARBA" id="ARBA00023132"/>
    </source>
</evidence>
<protein>
    <submittedName>
        <fullName evidence="8">(Perigord truffle) hypothetical protein</fullName>
    </submittedName>
</protein>
<evidence type="ECO:0000313" key="9">
    <source>
        <dbReference type="Proteomes" id="UP000006911"/>
    </source>
</evidence>
<keyword evidence="3" id="KW-0906">Nuclear pore complex</keyword>
<dbReference type="GO" id="GO:0006999">
    <property type="term" value="P:nuclear pore organization"/>
    <property type="evidence" value="ECO:0007669"/>
    <property type="project" value="TreeGrafter"/>
</dbReference>
<feature type="compositionally biased region" description="Polar residues" evidence="6">
    <location>
        <begin position="191"/>
        <end position="213"/>
    </location>
</feature>
<dbReference type="InterPro" id="IPR025574">
    <property type="entry name" value="Nucleoporin_FG_rpt"/>
</dbReference>
<evidence type="ECO:0000256" key="6">
    <source>
        <dbReference type="SAM" id="MobiDB-lite"/>
    </source>
</evidence>
<dbReference type="RefSeq" id="XP_002840759.1">
    <property type="nucleotide sequence ID" value="XM_002840713.1"/>
</dbReference>
<dbReference type="STRING" id="656061.D5GKA7"/>
<organism evidence="8 9">
    <name type="scientific">Tuber melanosporum (strain Mel28)</name>
    <name type="common">Perigord black truffle</name>
    <dbReference type="NCBI Taxonomy" id="656061"/>
    <lineage>
        <taxon>Eukaryota</taxon>
        <taxon>Fungi</taxon>
        <taxon>Dikarya</taxon>
        <taxon>Ascomycota</taxon>
        <taxon>Pezizomycotina</taxon>
        <taxon>Pezizomycetes</taxon>
        <taxon>Pezizales</taxon>
        <taxon>Tuberaceae</taxon>
        <taxon>Tuber</taxon>
    </lineage>
</organism>
<dbReference type="InterPro" id="IPR025712">
    <property type="entry name" value="Nup54_alpha-helical_dom"/>
</dbReference>
<keyword evidence="5" id="KW-0175">Coiled coil</keyword>
<dbReference type="GO" id="GO:0044613">
    <property type="term" value="C:nuclear pore central transport channel"/>
    <property type="evidence" value="ECO:0007669"/>
    <property type="project" value="TreeGrafter"/>
</dbReference>
<keyword evidence="4" id="KW-0539">Nucleus</keyword>
<proteinExistence type="predicted"/>
<dbReference type="GeneID" id="9181970"/>